<keyword evidence="4" id="KW-1185">Reference proteome</keyword>
<dbReference type="Pfam" id="PF07331">
    <property type="entry name" value="TctB"/>
    <property type="match status" value="1"/>
</dbReference>
<feature type="transmembrane region" description="Helical" evidence="1">
    <location>
        <begin position="122"/>
        <end position="140"/>
    </location>
</feature>
<gene>
    <name evidence="3" type="ORF">ACFSNC_08810</name>
</gene>
<name>A0ABW4YVS1_9HYPH</name>
<feature type="transmembrane region" description="Helical" evidence="1">
    <location>
        <begin position="79"/>
        <end position="110"/>
    </location>
</feature>
<evidence type="ECO:0000256" key="1">
    <source>
        <dbReference type="SAM" id="Phobius"/>
    </source>
</evidence>
<keyword evidence="1" id="KW-0472">Membrane</keyword>
<protein>
    <submittedName>
        <fullName evidence="3">Tripartite tricarboxylate transporter TctB family protein</fullName>
    </submittedName>
</protein>
<evidence type="ECO:0000259" key="2">
    <source>
        <dbReference type="Pfam" id="PF07331"/>
    </source>
</evidence>
<sequence length="157" mass="16292">MNISPLRRIDVPAFAIGTGLIALAGVVVWDTGRMTIGATYGIGPEAMPYVLGAFLALLGVAHLVSALREARPEPEETDLGAIGWIGAALFGLLAAIGLGGGFVLGTAILFAFTARAFGRRALLLDLGIGLVLGVLIFLVFNDLLTLTLPQGPVERLL</sequence>
<proteinExistence type="predicted"/>
<keyword evidence="1" id="KW-0812">Transmembrane</keyword>
<dbReference type="InterPro" id="IPR009936">
    <property type="entry name" value="DUF1468"/>
</dbReference>
<feature type="transmembrane region" description="Helical" evidence="1">
    <location>
        <begin position="49"/>
        <end position="67"/>
    </location>
</feature>
<organism evidence="3 4">
    <name type="scientific">Ancylobacter oerskovii</name>
    <dbReference type="NCBI Taxonomy" id="459519"/>
    <lineage>
        <taxon>Bacteria</taxon>
        <taxon>Pseudomonadati</taxon>
        <taxon>Pseudomonadota</taxon>
        <taxon>Alphaproteobacteria</taxon>
        <taxon>Hyphomicrobiales</taxon>
        <taxon>Xanthobacteraceae</taxon>
        <taxon>Ancylobacter</taxon>
    </lineage>
</organism>
<keyword evidence="1" id="KW-1133">Transmembrane helix</keyword>
<dbReference type="EMBL" id="JBHUHD010000001">
    <property type="protein sequence ID" value="MFD2140497.1"/>
    <property type="molecule type" value="Genomic_DNA"/>
</dbReference>
<dbReference type="RefSeq" id="WP_213352936.1">
    <property type="nucleotide sequence ID" value="NZ_JAHBGB010000031.1"/>
</dbReference>
<evidence type="ECO:0000313" key="3">
    <source>
        <dbReference type="EMBL" id="MFD2140497.1"/>
    </source>
</evidence>
<accession>A0ABW4YVS1</accession>
<comment type="caution">
    <text evidence="3">The sequence shown here is derived from an EMBL/GenBank/DDBJ whole genome shotgun (WGS) entry which is preliminary data.</text>
</comment>
<dbReference type="Proteomes" id="UP001597299">
    <property type="component" value="Unassembled WGS sequence"/>
</dbReference>
<feature type="transmembrane region" description="Helical" evidence="1">
    <location>
        <begin position="12"/>
        <end position="29"/>
    </location>
</feature>
<feature type="domain" description="DUF1468" evidence="2">
    <location>
        <begin position="15"/>
        <end position="149"/>
    </location>
</feature>
<evidence type="ECO:0000313" key="4">
    <source>
        <dbReference type="Proteomes" id="UP001597299"/>
    </source>
</evidence>
<reference evidence="4" key="1">
    <citation type="journal article" date="2019" name="Int. J. Syst. Evol. Microbiol.">
        <title>The Global Catalogue of Microorganisms (GCM) 10K type strain sequencing project: providing services to taxonomists for standard genome sequencing and annotation.</title>
        <authorList>
            <consortium name="The Broad Institute Genomics Platform"/>
            <consortium name="The Broad Institute Genome Sequencing Center for Infectious Disease"/>
            <person name="Wu L."/>
            <person name="Ma J."/>
        </authorList>
    </citation>
    <scope>NUCLEOTIDE SEQUENCE [LARGE SCALE GENOMIC DNA]</scope>
    <source>
        <strain evidence="4">CCM 7435</strain>
    </source>
</reference>